<comment type="subcellular location">
    <subcellularLocation>
        <location evidence="1">Cell membrane</location>
        <topology evidence="1">Multi-pass membrane protein</topology>
    </subcellularLocation>
</comment>
<evidence type="ECO:0000256" key="7">
    <source>
        <dbReference type="ARBA" id="ARBA00023136"/>
    </source>
</evidence>
<name>A0A9D2M3V1_9FIRM</name>
<dbReference type="PANTHER" id="PTHR30472:SF25">
    <property type="entry name" value="ABC TRANSPORTER PERMEASE PROTEIN MJ0876-RELATED"/>
    <property type="match status" value="1"/>
</dbReference>
<feature type="transmembrane region" description="Helical" evidence="8">
    <location>
        <begin position="135"/>
        <end position="157"/>
    </location>
</feature>
<accession>A0A9D2M3V1</accession>
<keyword evidence="4" id="KW-1003">Cell membrane</keyword>
<organism evidence="9 10">
    <name type="scientific">Candidatus Ruthenibacterium avium</name>
    <dbReference type="NCBI Taxonomy" id="2838751"/>
    <lineage>
        <taxon>Bacteria</taxon>
        <taxon>Bacillati</taxon>
        <taxon>Bacillota</taxon>
        <taxon>Clostridia</taxon>
        <taxon>Eubacteriales</taxon>
        <taxon>Oscillospiraceae</taxon>
        <taxon>Ruthenibacterium</taxon>
    </lineage>
</organism>
<evidence type="ECO:0000313" key="9">
    <source>
        <dbReference type="EMBL" id="HJB40329.1"/>
    </source>
</evidence>
<dbReference type="InterPro" id="IPR000522">
    <property type="entry name" value="ABC_transptr_permease_BtuC"/>
</dbReference>
<dbReference type="FunFam" id="1.10.3470.10:FF:000001">
    <property type="entry name" value="Vitamin B12 ABC transporter permease BtuC"/>
    <property type="match status" value="1"/>
</dbReference>
<dbReference type="EMBL" id="DWYA01000065">
    <property type="protein sequence ID" value="HJB40329.1"/>
    <property type="molecule type" value="Genomic_DNA"/>
</dbReference>
<keyword evidence="5 8" id="KW-0812">Transmembrane</keyword>
<evidence type="ECO:0000256" key="1">
    <source>
        <dbReference type="ARBA" id="ARBA00004651"/>
    </source>
</evidence>
<dbReference type="GO" id="GO:0022857">
    <property type="term" value="F:transmembrane transporter activity"/>
    <property type="evidence" value="ECO:0007669"/>
    <property type="project" value="InterPro"/>
</dbReference>
<keyword evidence="3" id="KW-0813">Transport</keyword>
<dbReference type="CDD" id="cd06550">
    <property type="entry name" value="TM_ABC_iron-siderophores_like"/>
    <property type="match status" value="1"/>
</dbReference>
<proteinExistence type="inferred from homology"/>
<keyword evidence="6 8" id="KW-1133">Transmembrane helix</keyword>
<evidence type="ECO:0000256" key="6">
    <source>
        <dbReference type="ARBA" id="ARBA00022989"/>
    </source>
</evidence>
<gene>
    <name evidence="9" type="ORF">H9943_08040</name>
</gene>
<comment type="caution">
    <text evidence="9">The sequence shown here is derived from an EMBL/GenBank/DDBJ whole genome shotgun (WGS) entry which is preliminary data.</text>
</comment>
<evidence type="ECO:0000256" key="4">
    <source>
        <dbReference type="ARBA" id="ARBA00022475"/>
    </source>
</evidence>
<dbReference type="GO" id="GO:0033214">
    <property type="term" value="P:siderophore-iron import into cell"/>
    <property type="evidence" value="ECO:0007669"/>
    <property type="project" value="TreeGrafter"/>
</dbReference>
<dbReference type="Pfam" id="PF01032">
    <property type="entry name" value="FecCD"/>
    <property type="match status" value="1"/>
</dbReference>
<comment type="similarity">
    <text evidence="2">Belongs to the binding-protein-dependent transport system permease family. FecCD subfamily.</text>
</comment>
<sequence length="325" mass="33640">MVAVTFGTMPLTLEQVYTALLQGPWAQVPAQAQAVHNVVWLIRLPRLVLSAGVGAALSVCGVLMQAVVRNPLADPYLLGISSGGTLGATAAILLGVGTWLGSGFVGLMAFFGSLGAAACVLLLAGKGLHHGSVRLLLSGTAVSALCGAVSNMILFFSHESGAATQILHWQMGGTGGASWQGNGALFCVLIPVVLFLLTQGNVLNVMLLGDEAAQTLGVDLSRKRWVYLIMGALLAGFSVSQAGMVGFVGLVIPHVVRACTGNDHRTLIPLSALLGAVFLVWADVLCRSLIPGVEIPIGVLTALLGAPFFLYLILPKRYGYGGETV</sequence>
<feature type="transmembrane region" description="Helical" evidence="8">
    <location>
        <begin position="293"/>
        <end position="314"/>
    </location>
</feature>
<evidence type="ECO:0000256" key="8">
    <source>
        <dbReference type="SAM" id="Phobius"/>
    </source>
</evidence>
<feature type="transmembrane region" description="Helical" evidence="8">
    <location>
        <begin position="103"/>
        <end position="123"/>
    </location>
</feature>
<dbReference type="SUPFAM" id="SSF81345">
    <property type="entry name" value="ABC transporter involved in vitamin B12 uptake, BtuC"/>
    <property type="match status" value="1"/>
</dbReference>
<evidence type="ECO:0000256" key="3">
    <source>
        <dbReference type="ARBA" id="ARBA00022448"/>
    </source>
</evidence>
<feature type="transmembrane region" description="Helical" evidence="8">
    <location>
        <begin position="75"/>
        <end position="97"/>
    </location>
</feature>
<keyword evidence="7 8" id="KW-0472">Membrane</keyword>
<dbReference type="Proteomes" id="UP000824209">
    <property type="component" value="Unassembled WGS sequence"/>
</dbReference>
<feature type="transmembrane region" description="Helical" evidence="8">
    <location>
        <begin position="267"/>
        <end position="286"/>
    </location>
</feature>
<dbReference type="GO" id="GO:0005886">
    <property type="term" value="C:plasma membrane"/>
    <property type="evidence" value="ECO:0007669"/>
    <property type="project" value="UniProtKB-SubCell"/>
</dbReference>
<evidence type="ECO:0000313" key="10">
    <source>
        <dbReference type="Proteomes" id="UP000824209"/>
    </source>
</evidence>
<dbReference type="InterPro" id="IPR037294">
    <property type="entry name" value="ABC_BtuC-like"/>
</dbReference>
<protein>
    <submittedName>
        <fullName evidence="9">Iron ABC transporter permease</fullName>
    </submittedName>
</protein>
<dbReference type="Gene3D" id="1.10.3470.10">
    <property type="entry name" value="ABC transporter involved in vitamin B12 uptake, BtuC"/>
    <property type="match status" value="1"/>
</dbReference>
<feature type="transmembrane region" description="Helical" evidence="8">
    <location>
        <begin position="177"/>
        <end position="197"/>
    </location>
</feature>
<evidence type="ECO:0000256" key="2">
    <source>
        <dbReference type="ARBA" id="ARBA00007935"/>
    </source>
</evidence>
<feature type="transmembrane region" description="Helical" evidence="8">
    <location>
        <begin position="225"/>
        <end position="255"/>
    </location>
</feature>
<dbReference type="PANTHER" id="PTHR30472">
    <property type="entry name" value="FERRIC ENTEROBACTIN TRANSPORT SYSTEM PERMEASE PROTEIN"/>
    <property type="match status" value="1"/>
</dbReference>
<dbReference type="AlphaFoldDB" id="A0A9D2M3V1"/>
<feature type="transmembrane region" description="Helical" evidence="8">
    <location>
        <begin position="47"/>
        <end position="68"/>
    </location>
</feature>
<reference evidence="9" key="2">
    <citation type="submission" date="2021-04" db="EMBL/GenBank/DDBJ databases">
        <authorList>
            <person name="Gilroy R."/>
        </authorList>
    </citation>
    <scope>NUCLEOTIDE SEQUENCE</scope>
    <source>
        <strain evidence="9">ChiBcec8-14828</strain>
    </source>
</reference>
<reference evidence="9" key="1">
    <citation type="journal article" date="2021" name="PeerJ">
        <title>Extensive microbial diversity within the chicken gut microbiome revealed by metagenomics and culture.</title>
        <authorList>
            <person name="Gilroy R."/>
            <person name="Ravi A."/>
            <person name="Getino M."/>
            <person name="Pursley I."/>
            <person name="Horton D.L."/>
            <person name="Alikhan N.F."/>
            <person name="Baker D."/>
            <person name="Gharbi K."/>
            <person name="Hall N."/>
            <person name="Watson M."/>
            <person name="Adriaenssens E.M."/>
            <person name="Foster-Nyarko E."/>
            <person name="Jarju S."/>
            <person name="Secka A."/>
            <person name="Antonio M."/>
            <person name="Oren A."/>
            <person name="Chaudhuri R.R."/>
            <person name="La Ragione R."/>
            <person name="Hildebrand F."/>
            <person name="Pallen M.J."/>
        </authorList>
    </citation>
    <scope>NUCLEOTIDE SEQUENCE</scope>
    <source>
        <strain evidence="9">ChiBcec8-14828</strain>
    </source>
</reference>
<evidence type="ECO:0000256" key="5">
    <source>
        <dbReference type="ARBA" id="ARBA00022692"/>
    </source>
</evidence>